<evidence type="ECO:0000256" key="1">
    <source>
        <dbReference type="ARBA" id="ARBA00000085"/>
    </source>
</evidence>
<sequence length="1000" mass="109865">MASTGGKPLSFNPKADATLLSSERNPPPPRPEVVGPIYDPEQVDDPIQSWSQDLESCFYPPKTDPYAPSSVPDKPCPSPRYLRAHLAKNERLRLSMLWYYTRDIINEPELLAGLQEKACLAQESTGWEYAVVGILDINVYIRLATVGLQLAILPRGETLCAHTVTQPPGNVFLLPNMMEDWRFKESPYVEQGGLTAYAGVPLRMQHESGECVGLGSLCVASATSRDPLTKPQQQTLARLADWIVADIVLCSRAKRQRERQRMAELIAEIERDDDDAVSEEPVLKIMRAAYPDATISLQSARAGHIETEGGRPILSSNLENGLWEDTHYIDEFIAGSNQHDTPSDKVVRFVAAHCESTLGPSLLVVATKDFRHIFDDVDSWFVRTCAGILSQRWQKRLLAEVMTAKETFLRGISHQLRTPIHGILGAAELLAEDLKSWGSQENDAKLNLSELVKPVAGLGKSSLYLETISTAGRDLMSTVNSMITLNRWTDIAMTDRQYAVHHIEDLETELAKGVSDMISGDTRYKPSIFFNYDLPAGRESLRVDLNLLRDSLLPIVINAIQNTRTGIVAVTASMGQDGKEFIVDVEDTGCGIHLKDQKRIFDLYEKVGDHSTRAGLGLPLAVKFATLLRGSVELVSSEVGRGSHFRATYRDVDCVSSPLSSKPLRSKLKNVPPRFHRMASGSEDGRLSAHFEKYLMRNGFTPSESTQDSLLILDLIPDLEERRTCFSKIPPDQPAICLIPGSEEKDPLEPTSNNIIYVSGPFLTSTISLALEEMDRIMTEMMTSSANPSRPSGPAPLSTNDEGSSSDEGYGSMPVSPPSNTAADGIDSDFCTISPSIDETNASSHMEPCPPTSITKALTSPAKPRALLVDDNIVNLRIMEMYCKKRGIPYCSATDGQQAIDIFSKQQSLSSAGGGDAIQLILMDLQMPVCDGIEATRRIRLLEKQANCEASVLFIVTGQDSLSDREAASSAGADEYLVKPVSIKLLDRGLKRYFPAFEAG</sequence>
<protein>
    <recommendedName>
        <fullName evidence="2">histidine kinase</fullName>
        <ecNumber evidence="2">2.7.13.3</ecNumber>
    </recommendedName>
</protein>
<evidence type="ECO:0000313" key="10">
    <source>
        <dbReference type="Proteomes" id="UP000288429"/>
    </source>
</evidence>
<dbReference type="CDD" id="cd17546">
    <property type="entry name" value="REC_hyHK_CKI1_RcsC-like"/>
    <property type="match status" value="1"/>
</dbReference>
<evidence type="ECO:0000256" key="4">
    <source>
        <dbReference type="ARBA" id="ARBA00022777"/>
    </source>
</evidence>
<comment type="catalytic activity">
    <reaction evidence="1">
        <text>ATP + protein L-histidine = ADP + protein N-phospho-L-histidine.</text>
        <dbReference type="EC" id="2.7.13.3"/>
    </reaction>
</comment>
<evidence type="ECO:0000256" key="5">
    <source>
        <dbReference type="PROSITE-ProRule" id="PRU00169"/>
    </source>
</evidence>
<reference evidence="9 10" key="1">
    <citation type="submission" date="2017-06" db="EMBL/GenBank/DDBJ databases">
        <title>Cmopartive genomic analysis of Ambrosia Fusariam Clade fungi.</title>
        <authorList>
            <person name="Stajich J.E."/>
            <person name="Carrillo J."/>
            <person name="Kijimoto T."/>
            <person name="Eskalen A."/>
            <person name="O'Donnell K."/>
            <person name="Kasson M."/>
        </authorList>
    </citation>
    <scope>NUCLEOTIDE SEQUENCE [LARGE SCALE GENOMIC DNA]</scope>
    <source>
        <strain evidence="9 10">NRRL 20438</strain>
    </source>
</reference>
<dbReference type="InterPro" id="IPR001789">
    <property type="entry name" value="Sig_transdc_resp-reg_receiver"/>
</dbReference>
<keyword evidence="4" id="KW-0418">Kinase</keyword>
<dbReference type="GO" id="GO:0005886">
    <property type="term" value="C:plasma membrane"/>
    <property type="evidence" value="ECO:0007669"/>
    <property type="project" value="TreeGrafter"/>
</dbReference>
<dbReference type="InterPro" id="IPR005467">
    <property type="entry name" value="His_kinase_dom"/>
</dbReference>
<dbReference type="Gene3D" id="3.30.450.40">
    <property type="match status" value="1"/>
</dbReference>
<dbReference type="GO" id="GO:0000155">
    <property type="term" value="F:phosphorelay sensor kinase activity"/>
    <property type="evidence" value="ECO:0007669"/>
    <property type="project" value="InterPro"/>
</dbReference>
<dbReference type="GO" id="GO:0009927">
    <property type="term" value="F:histidine phosphotransfer kinase activity"/>
    <property type="evidence" value="ECO:0007669"/>
    <property type="project" value="TreeGrafter"/>
</dbReference>
<feature type="region of interest" description="Disordered" evidence="6">
    <location>
        <begin position="1"/>
        <end position="45"/>
    </location>
</feature>
<dbReference type="EC" id="2.7.13.3" evidence="2"/>
<dbReference type="PANTHER" id="PTHR43047:SF72">
    <property type="entry name" value="OSMOSENSING HISTIDINE PROTEIN KINASE SLN1"/>
    <property type="match status" value="1"/>
</dbReference>
<keyword evidence="3" id="KW-0808">Transferase</keyword>
<dbReference type="PANTHER" id="PTHR43047">
    <property type="entry name" value="TWO-COMPONENT HISTIDINE PROTEIN KINASE"/>
    <property type="match status" value="1"/>
</dbReference>
<evidence type="ECO:0000256" key="3">
    <source>
        <dbReference type="ARBA" id="ARBA00022679"/>
    </source>
</evidence>
<dbReference type="SMART" id="SM00387">
    <property type="entry name" value="HATPase_c"/>
    <property type="match status" value="1"/>
</dbReference>
<dbReference type="PROSITE" id="PS50110">
    <property type="entry name" value="RESPONSE_REGULATORY"/>
    <property type="match status" value="1"/>
</dbReference>
<dbReference type="SUPFAM" id="SSF47384">
    <property type="entry name" value="Homodimeric domain of signal transducing histidine kinase"/>
    <property type="match status" value="1"/>
</dbReference>
<evidence type="ECO:0000259" key="8">
    <source>
        <dbReference type="PROSITE" id="PS50110"/>
    </source>
</evidence>
<evidence type="ECO:0000259" key="7">
    <source>
        <dbReference type="PROSITE" id="PS50109"/>
    </source>
</evidence>
<feature type="modified residue" description="4-aspartylphosphate" evidence="5">
    <location>
        <position position="924"/>
    </location>
</feature>
<dbReference type="Pfam" id="PF00072">
    <property type="entry name" value="Response_reg"/>
    <property type="match status" value="1"/>
</dbReference>
<dbReference type="InterPro" id="IPR029016">
    <property type="entry name" value="GAF-like_dom_sf"/>
</dbReference>
<dbReference type="InterPro" id="IPR036097">
    <property type="entry name" value="HisK_dim/P_sf"/>
</dbReference>
<feature type="region of interest" description="Disordered" evidence="6">
    <location>
        <begin position="783"/>
        <end position="848"/>
    </location>
</feature>
<dbReference type="SMART" id="SM00388">
    <property type="entry name" value="HisKA"/>
    <property type="match status" value="1"/>
</dbReference>
<dbReference type="EMBL" id="NIZV01000203">
    <property type="protein sequence ID" value="RSM00663.1"/>
    <property type="molecule type" value="Genomic_DNA"/>
</dbReference>
<gene>
    <name evidence="9" type="ORF">CDV31_011712</name>
</gene>
<feature type="domain" description="Histidine kinase" evidence="7">
    <location>
        <begin position="411"/>
        <end position="653"/>
    </location>
</feature>
<dbReference type="Pfam" id="PF00512">
    <property type="entry name" value="HisKA"/>
    <property type="match status" value="1"/>
</dbReference>
<dbReference type="SUPFAM" id="SSF55781">
    <property type="entry name" value="GAF domain-like"/>
    <property type="match status" value="1"/>
</dbReference>
<feature type="domain" description="Response regulatory" evidence="8">
    <location>
        <begin position="865"/>
        <end position="994"/>
    </location>
</feature>
<keyword evidence="5" id="KW-0597">Phosphoprotein</keyword>
<organism evidence="9 10">
    <name type="scientific">Fusarium ambrosium</name>
    <dbReference type="NCBI Taxonomy" id="131363"/>
    <lineage>
        <taxon>Eukaryota</taxon>
        <taxon>Fungi</taxon>
        <taxon>Dikarya</taxon>
        <taxon>Ascomycota</taxon>
        <taxon>Pezizomycotina</taxon>
        <taxon>Sordariomycetes</taxon>
        <taxon>Hypocreomycetidae</taxon>
        <taxon>Hypocreales</taxon>
        <taxon>Nectriaceae</taxon>
        <taxon>Fusarium</taxon>
        <taxon>Fusarium solani species complex</taxon>
    </lineage>
</organism>
<dbReference type="CDD" id="cd00082">
    <property type="entry name" value="HisKA"/>
    <property type="match status" value="1"/>
</dbReference>
<dbReference type="InterPro" id="IPR011006">
    <property type="entry name" value="CheY-like_superfamily"/>
</dbReference>
<accession>A0A428TF59</accession>
<dbReference type="SMART" id="SM00448">
    <property type="entry name" value="REC"/>
    <property type="match status" value="1"/>
</dbReference>
<evidence type="ECO:0000256" key="6">
    <source>
        <dbReference type="SAM" id="MobiDB-lite"/>
    </source>
</evidence>
<dbReference type="Gene3D" id="3.30.565.10">
    <property type="entry name" value="Histidine kinase-like ATPase, C-terminal domain"/>
    <property type="match status" value="1"/>
</dbReference>
<dbReference type="SUPFAM" id="SSF52172">
    <property type="entry name" value="CheY-like"/>
    <property type="match status" value="1"/>
</dbReference>
<name>A0A428TF59_9HYPO</name>
<dbReference type="SUPFAM" id="SSF55874">
    <property type="entry name" value="ATPase domain of HSP90 chaperone/DNA topoisomerase II/histidine kinase"/>
    <property type="match status" value="1"/>
</dbReference>
<feature type="compositionally biased region" description="Polar residues" evidence="6">
    <location>
        <begin position="831"/>
        <end position="844"/>
    </location>
</feature>
<evidence type="ECO:0000256" key="2">
    <source>
        <dbReference type="ARBA" id="ARBA00012438"/>
    </source>
</evidence>
<dbReference type="InterPro" id="IPR003661">
    <property type="entry name" value="HisK_dim/P_dom"/>
</dbReference>
<dbReference type="Gene3D" id="1.10.287.130">
    <property type="match status" value="1"/>
</dbReference>
<keyword evidence="10" id="KW-1185">Reference proteome</keyword>
<evidence type="ECO:0000313" key="9">
    <source>
        <dbReference type="EMBL" id="RSM00663.1"/>
    </source>
</evidence>
<dbReference type="InterPro" id="IPR003594">
    <property type="entry name" value="HATPase_dom"/>
</dbReference>
<feature type="compositionally biased region" description="Low complexity" evidence="6">
    <location>
        <begin position="801"/>
        <end position="812"/>
    </location>
</feature>
<dbReference type="PROSITE" id="PS50109">
    <property type="entry name" value="HIS_KIN"/>
    <property type="match status" value="1"/>
</dbReference>
<dbReference type="AlphaFoldDB" id="A0A428TF59"/>
<proteinExistence type="predicted"/>
<comment type="caution">
    <text evidence="9">The sequence shown here is derived from an EMBL/GenBank/DDBJ whole genome shotgun (WGS) entry which is preliminary data.</text>
</comment>
<dbReference type="Pfam" id="PF02518">
    <property type="entry name" value="HATPase_c"/>
    <property type="match status" value="1"/>
</dbReference>
<dbReference type="InterPro" id="IPR036890">
    <property type="entry name" value="HATPase_C_sf"/>
</dbReference>
<dbReference type="Gene3D" id="3.40.50.2300">
    <property type="match status" value="1"/>
</dbReference>
<dbReference type="Proteomes" id="UP000288429">
    <property type="component" value="Unassembled WGS sequence"/>
</dbReference>